<dbReference type="InterPro" id="IPR013780">
    <property type="entry name" value="Glyco_hydro_b"/>
</dbReference>
<dbReference type="Gene3D" id="3.20.20.80">
    <property type="entry name" value="Glycosidases"/>
    <property type="match status" value="1"/>
</dbReference>
<dbReference type="InterPro" id="IPR011013">
    <property type="entry name" value="Gal_mutarotase_sf_dom"/>
</dbReference>
<dbReference type="InterPro" id="IPR017853">
    <property type="entry name" value="GH"/>
</dbReference>
<dbReference type="InterPro" id="IPR048395">
    <property type="entry name" value="Glyco_hydro_31_C"/>
</dbReference>
<keyword evidence="3 4" id="KW-0326">Glycosidase</keyword>
<evidence type="ECO:0000256" key="1">
    <source>
        <dbReference type="ARBA" id="ARBA00007806"/>
    </source>
</evidence>
<dbReference type="SUPFAM" id="SSF74650">
    <property type="entry name" value="Galactose mutarotase-like"/>
    <property type="match status" value="1"/>
</dbReference>
<dbReference type="SUPFAM" id="SSF51445">
    <property type="entry name" value="(Trans)glycosidases"/>
    <property type="match status" value="1"/>
</dbReference>
<dbReference type="SUPFAM" id="SSF51011">
    <property type="entry name" value="Glycosyl hydrolase domain"/>
    <property type="match status" value="1"/>
</dbReference>
<proteinExistence type="inferred from homology"/>
<evidence type="ECO:0000256" key="3">
    <source>
        <dbReference type="ARBA" id="ARBA00023295"/>
    </source>
</evidence>
<feature type="domain" description="Glycoside hydrolase family 31 N-terminal" evidence="6">
    <location>
        <begin position="34"/>
        <end position="206"/>
    </location>
</feature>
<evidence type="ECO:0000313" key="8">
    <source>
        <dbReference type="EMBL" id="BDL44643.1"/>
    </source>
</evidence>
<evidence type="ECO:0000313" key="9">
    <source>
        <dbReference type="Proteomes" id="UP001062263"/>
    </source>
</evidence>
<reference evidence="8" key="1">
    <citation type="submission" date="2022-06" db="EMBL/GenBank/DDBJ databases">
        <title>Akkermansia biwalacus sp. nov., an anaerobic mucin-degrading bacterium isolated from human intestine.</title>
        <authorList>
            <person name="Kobayashi Y."/>
            <person name="Inoue S."/>
            <person name="Kawahara T."/>
            <person name="Kohda N."/>
        </authorList>
    </citation>
    <scope>NUCLEOTIDE SEQUENCE</scope>
    <source>
        <strain evidence="8">WON2089</strain>
    </source>
</reference>
<gene>
    <name evidence="8" type="ORF">Abiwalacus_22170</name>
</gene>
<dbReference type="EMBL" id="AP025943">
    <property type="protein sequence ID" value="BDL44643.1"/>
    <property type="molecule type" value="Genomic_DNA"/>
</dbReference>
<evidence type="ECO:0000256" key="2">
    <source>
        <dbReference type="ARBA" id="ARBA00022801"/>
    </source>
</evidence>
<dbReference type="CDD" id="cd06604">
    <property type="entry name" value="GH31_glucosidase_II_MalA"/>
    <property type="match status" value="1"/>
</dbReference>
<dbReference type="Proteomes" id="UP001062263">
    <property type="component" value="Chromosome"/>
</dbReference>
<accession>A0ABM7ZIQ0</accession>
<dbReference type="InterPro" id="IPR025887">
    <property type="entry name" value="Glyco_hydro_31_N_dom"/>
</dbReference>
<dbReference type="Gene3D" id="2.60.40.1180">
    <property type="entry name" value="Golgi alpha-mannosidase II"/>
    <property type="match status" value="2"/>
</dbReference>
<dbReference type="Pfam" id="PF21365">
    <property type="entry name" value="Glyco_hydro_31_3rd"/>
    <property type="match status" value="1"/>
</dbReference>
<keyword evidence="2 4" id="KW-0378">Hydrolase</keyword>
<dbReference type="RefSeq" id="WP_215433867.1">
    <property type="nucleotide sequence ID" value="NZ_AP025943.1"/>
</dbReference>
<name>A0ABM7ZIQ0_9BACT</name>
<dbReference type="CDD" id="cd14752">
    <property type="entry name" value="GH31_N"/>
    <property type="match status" value="1"/>
</dbReference>
<comment type="similarity">
    <text evidence="1 4">Belongs to the glycosyl hydrolase 31 family.</text>
</comment>
<dbReference type="PANTHER" id="PTHR22762:SF120">
    <property type="entry name" value="HETEROGLYCAN GLUCOSIDASE 1"/>
    <property type="match status" value="1"/>
</dbReference>
<feature type="domain" description="Glycosyl hydrolase family 31 C-terminal" evidence="7">
    <location>
        <begin position="582"/>
        <end position="669"/>
    </location>
</feature>
<sequence>MCAAFHNTEKRKLPLVRGPVIRREYGNVISKITLSVWIAEEGLVRVAYFPGAVAEDEPSYAVSPEYVAPGAEIREYDEPGIHVIETRLLRIRVRTEEQKVDFYDIVTDEPLLTDESGFGRESKDWTGDCRVWIRKHLQDTEHFFGLGDKPCALNLRGKYFSMWGADHYDFHEESDPLYKSIPFFLSLREGRAYGLLFDNTCRSYFDFGATDETVLSFGSFGGLMNYYFIYDRRPLDIVAAYTRLTGTPELPPLWALGYHQSKWSYYPDKAVFNLVERFRDLGIPCDAVHLDQHYMRNKEGFTWDLQNFPHPAGMVGTLKEQGIKTVLIVNPGVRINPEHPVWREGMERNYFCRRSEGNLLSEEVWPGLCNFPDFTSPAVRDWWAELYRKDIEEIGVCGLWNDMNEPVVFPDRTFPMDTRHEYDGMPCSHEKAHNIYGQCMAEASREAMKRHAPGRRPFLLSRSGFAGLQRFSATWTGDNRSNWEHLKLANFQCQRLAASGISFAGSDAGGFLGHPTPELFCRWMQMAAFHGLFRNHSSGEFGGQEPWMFGLEAAGYVKAAIEGRYRLLPYIYTQFHRYAETGMPVLRSLALQCFENMDTYWRGAEFFFGDHLYVIPIHEPQEGGRFLYIPEGVWYSYHDDSLMRETGRDVWVKCPLDFLPVYVRGGAVVPRWPVQQYVGEIPRPPLSLDVWWAPSGEVESRLYEDAGDGYGYRHGECAEHEFLFRGGPSSLELSWTCRGDPCAFHESAEVVLHGLSDAVSVAAAMDGIPCGSVRRDGRVWRIPVEGKFDRLSVTWDRENLFSA</sequence>
<organism evidence="8 9">
    <name type="scientific">Akkermansia biwaensis</name>
    <dbReference type="NCBI Taxonomy" id="2946555"/>
    <lineage>
        <taxon>Bacteria</taxon>
        <taxon>Pseudomonadati</taxon>
        <taxon>Verrucomicrobiota</taxon>
        <taxon>Verrucomicrobiia</taxon>
        <taxon>Verrucomicrobiales</taxon>
        <taxon>Akkermansiaceae</taxon>
        <taxon>Akkermansia</taxon>
    </lineage>
</organism>
<dbReference type="PANTHER" id="PTHR22762">
    <property type="entry name" value="ALPHA-GLUCOSIDASE"/>
    <property type="match status" value="1"/>
</dbReference>
<keyword evidence="9" id="KW-1185">Reference proteome</keyword>
<feature type="domain" description="Glycoside hydrolase family 31 TIM barrel" evidence="5">
    <location>
        <begin position="248"/>
        <end position="574"/>
    </location>
</feature>
<dbReference type="Pfam" id="PF01055">
    <property type="entry name" value="Glyco_hydro_31_2nd"/>
    <property type="match status" value="1"/>
</dbReference>
<dbReference type="Gene3D" id="2.60.40.1760">
    <property type="entry name" value="glycosyl hydrolase (family 31)"/>
    <property type="match status" value="1"/>
</dbReference>
<dbReference type="InterPro" id="IPR030458">
    <property type="entry name" value="Glyco_hydro_31_AS"/>
</dbReference>
<dbReference type="PROSITE" id="PS00129">
    <property type="entry name" value="GLYCOSYL_HYDROL_F31_1"/>
    <property type="match status" value="1"/>
</dbReference>
<evidence type="ECO:0000259" key="6">
    <source>
        <dbReference type="Pfam" id="PF13802"/>
    </source>
</evidence>
<evidence type="ECO:0000259" key="5">
    <source>
        <dbReference type="Pfam" id="PF01055"/>
    </source>
</evidence>
<dbReference type="InterPro" id="IPR000322">
    <property type="entry name" value="Glyco_hydro_31_TIM"/>
</dbReference>
<evidence type="ECO:0000256" key="4">
    <source>
        <dbReference type="RuleBase" id="RU361185"/>
    </source>
</evidence>
<dbReference type="Pfam" id="PF13802">
    <property type="entry name" value="Gal_mutarotas_2"/>
    <property type="match status" value="1"/>
</dbReference>
<evidence type="ECO:0000259" key="7">
    <source>
        <dbReference type="Pfam" id="PF21365"/>
    </source>
</evidence>
<protein>
    <submittedName>
        <fullName evidence="8">Alpha-glucosidase</fullName>
    </submittedName>
</protein>